<comment type="function">
    <text evidence="6">Could be involved in the maturation of NapA, the catalytic subunit of the periplasmic nitrate reductase, before its export into the periplasm.</text>
</comment>
<feature type="binding site" evidence="6">
    <location>
        <position position="89"/>
    </location>
    <ligand>
        <name>[4Fe-4S] cluster</name>
        <dbReference type="ChEBI" id="CHEBI:49883"/>
        <label>2</label>
    </ligand>
</feature>
<comment type="subunit">
    <text evidence="6">Interacts with the cytoplasmic NapA precursor.</text>
</comment>
<feature type="domain" description="4Fe-4S ferredoxin-type" evidence="7">
    <location>
        <begin position="75"/>
        <end position="106"/>
    </location>
</feature>
<dbReference type="PROSITE" id="PS51379">
    <property type="entry name" value="4FE4S_FER_2"/>
    <property type="match status" value="3"/>
</dbReference>
<feature type="binding site" evidence="6">
    <location>
        <position position="92"/>
    </location>
    <ligand>
        <name>[4Fe-4S] cluster</name>
        <dbReference type="ChEBI" id="CHEBI:49883"/>
        <label>2</label>
    </ligand>
</feature>
<organism evidence="8 9">
    <name type="scientific">endosymbiont of Lamellibrachia luymesi</name>
    <dbReference type="NCBI Taxonomy" id="2200907"/>
    <lineage>
        <taxon>Bacteria</taxon>
        <taxon>Pseudomonadati</taxon>
        <taxon>Pseudomonadota</taxon>
        <taxon>Gammaproteobacteria</taxon>
        <taxon>sulfur-oxidizing symbionts</taxon>
    </lineage>
</organism>
<feature type="binding site" evidence="6">
    <location>
        <position position="167"/>
    </location>
    <ligand>
        <name>[4Fe-4S] cluster</name>
        <dbReference type="ChEBI" id="CHEBI:49883"/>
        <label>3</label>
    </ligand>
</feature>
<dbReference type="Proteomes" id="UP000255508">
    <property type="component" value="Unassembled WGS sequence"/>
</dbReference>
<keyword evidence="6" id="KW-0963">Cytoplasm</keyword>
<feature type="binding site" evidence="6">
    <location>
        <position position="86"/>
    </location>
    <ligand>
        <name>[4Fe-4S] cluster</name>
        <dbReference type="ChEBI" id="CHEBI:49883"/>
        <label>2</label>
    </ligand>
</feature>
<dbReference type="InterPro" id="IPR017896">
    <property type="entry name" value="4Fe4S_Fe-S-bd"/>
</dbReference>
<evidence type="ECO:0000256" key="4">
    <source>
        <dbReference type="ARBA" id="ARBA00023004"/>
    </source>
</evidence>
<evidence type="ECO:0000256" key="6">
    <source>
        <dbReference type="HAMAP-Rule" id="MF_02201"/>
    </source>
</evidence>
<keyword evidence="4 6" id="KW-0408">Iron</keyword>
<dbReference type="PROSITE" id="PS00198">
    <property type="entry name" value="4FE4S_FER_1"/>
    <property type="match status" value="2"/>
</dbReference>
<accession>A0A370DWY6</accession>
<dbReference type="CDD" id="cd10564">
    <property type="entry name" value="NapF_like"/>
    <property type="match status" value="1"/>
</dbReference>
<dbReference type="SUPFAM" id="SSF54862">
    <property type="entry name" value="4Fe-4S ferredoxins"/>
    <property type="match status" value="1"/>
</dbReference>
<dbReference type="NCBIfam" id="TIGR00402">
    <property type="entry name" value="napF"/>
    <property type="match status" value="1"/>
</dbReference>
<dbReference type="AlphaFoldDB" id="A0A370DWY6"/>
<dbReference type="PANTHER" id="PTHR43687">
    <property type="entry name" value="ADENYLYLSULFATE REDUCTASE, BETA SUBUNIT"/>
    <property type="match status" value="1"/>
</dbReference>
<feature type="domain" description="4Fe-4S ferredoxin-type" evidence="7">
    <location>
        <begin position="44"/>
        <end position="74"/>
    </location>
</feature>
<evidence type="ECO:0000259" key="7">
    <source>
        <dbReference type="PROSITE" id="PS51379"/>
    </source>
</evidence>
<feature type="binding site" evidence="6">
    <location>
        <position position="60"/>
    </location>
    <ligand>
        <name>[4Fe-4S] cluster</name>
        <dbReference type="ChEBI" id="CHEBI:49883"/>
        <label>1</label>
    </ligand>
</feature>
<feature type="binding site" evidence="6">
    <location>
        <position position="161"/>
    </location>
    <ligand>
        <name>[4Fe-4S] cluster</name>
        <dbReference type="ChEBI" id="CHEBI:49883"/>
        <label>3</label>
    </ligand>
</feature>
<evidence type="ECO:0000256" key="2">
    <source>
        <dbReference type="ARBA" id="ARBA00022723"/>
    </source>
</evidence>
<keyword evidence="5 6" id="KW-0411">Iron-sulfur</keyword>
<sequence>MLLGASDRILQGSIKHHLIVSINRTQFLRGDLCGAQSSIRPPWAKPEVEFVEKCERCDDCISECPQHIIQRGPGGFPRIDFSQGGCTFCGDCVKACTHKVLAFFNDLNQPPWPLKAEIADNCLSMQGVVCRSCGEVCDESAIRFKLEVGGKARPLLNSEDCTGCGECFAVCPSQSVTLKPQQQDQAA</sequence>
<evidence type="ECO:0000256" key="5">
    <source>
        <dbReference type="ARBA" id="ARBA00023014"/>
    </source>
</evidence>
<feature type="binding site" evidence="6">
    <location>
        <position position="164"/>
    </location>
    <ligand>
        <name>[4Fe-4S] cluster</name>
        <dbReference type="ChEBI" id="CHEBI:49883"/>
        <label>3</label>
    </ligand>
</feature>
<dbReference type="GO" id="GO:0051539">
    <property type="term" value="F:4 iron, 4 sulfur cluster binding"/>
    <property type="evidence" value="ECO:0007669"/>
    <property type="project" value="UniProtKB-UniRule"/>
</dbReference>
<feature type="binding site" evidence="6">
    <location>
        <position position="64"/>
    </location>
    <ligand>
        <name>[4Fe-4S] cluster</name>
        <dbReference type="ChEBI" id="CHEBI:49883"/>
        <label>1</label>
    </ligand>
</feature>
<dbReference type="InterPro" id="IPR004496">
    <property type="entry name" value="NapF"/>
</dbReference>
<feature type="binding site" evidence="6">
    <location>
        <position position="171"/>
    </location>
    <ligand>
        <name>[4Fe-4S] cluster</name>
        <dbReference type="ChEBI" id="CHEBI:49883"/>
        <label>3</label>
    </ligand>
</feature>
<keyword evidence="1 6" id="KW-0004">4Fe-4S</keyword>
<dbReference type="Gene3D" id="3.30.70.20">
    <property type="match status" value="2"/>
</dbReference>
<evidence type="ECO:0000313" key="9">
    <source>
        <dbReference type="Proteomes" id="UP000255508"/>
    </source>
</evidence>
<dbReference type="GO" id="GO:0005737">
    <property type="term" value="C:cytoplasm"/>
    <property type="evidence" value="ECO:0007669"/>
    <property type="project" value="UniProtKB-SubCell"/>
</dbReference>
<dbReference type="Pfam" id="PF13187">
    <property type="entry name" value="Fer4_9"/>
    <property type="match status" value="1"/>
</dbReference>
<comment type="subcellular location">
    <subcellularLocation>
        <location evidence="6">Cytoplasm</location>
    </subcellularLocation>
</comment>
<feature type="binding site" evidence="6">
    <location>
        <position position="54"/>
    </location>
    <ligand>
        <name>[4Fe-4S] cluster</name>
        <dbReference type="ChEBI" id="CHEBI:49883"/>
        <label>1</label>
    </ligand>
</feature>
<evidence type="ECO:0000256" key="3">
    <source>
        <dbReference type="ARBA" id="ARBA00022737"/>
    </source>
</evidence>
<gene>
    <name evidence="6 8" type="primary">napF</name>
    <name evidence="8" type="ORF">DIZ79_12040</name>
</gene>
<dbReference type="InterPro" id="IPR017900">
    <property type="entry name" value="4Fe4S_Fe_S_CS"/>
</dbReference>
<protein>
    <recommendedName>
        <fullName evidence="6">Ferredoxin-type protein NapF</fullName>
    </recommendedName>
</protein>
<reference evidence="8 9" key="1">
    <citation type="journal article" date="2018" name="ISME J.">
        <title>Endosymbiont genomes yield clues of tubeworm success.</title>
        <authorList>
            <person name="Li Y."/>
            <person name="Liles M.R."/>
            <person name="Halanych K.M."/>
        </authorList>
    </citation>
    <scope>NUCLEOTIDE SEQUENCE [LARGE SCALE GENOMIC DNA]</scope>
    <source>
        <strain evidence="8">A1422</strain>
    </source>
</reference>
<keyword evidence="2 6" id="KW-0479">Metal-binding</keyword>
<evidence type="ECO:0000313" key="8">
    <source>
        <dbReference type="EMBL" id="RDH89448.1"/>
    </source>
</evidence>
<proteinExistence type="inferred from homology"/>
<evidence type="ECO:0000256" key="1">
    <source>
        <dbReference type="ARBA" id="ARBA00022485"/>
    </source>
</evidence>
<dbReference type="PANTHER" id="PTHR43687:SF1">
    <property type="entry name" value="FERREDOXIN III"/>
    <property type="match status" value="1"/>
</dbReference>
<comment type="cofactor">
    <cofactor evidence="6">
        <name>[4Fe-4S] cluster</name>
        <dbReference type="ChEBI" id="CHEBI:49883"/>
    </cofactor>
</comment>
<dbReference type="GO" id="GO:0046872">
    <property type="term" value="F:metal ion binding"/>
    <property type="evidence" value="ECO:0007669"/>
    <property type="project" value="UniProtKB-KW"/>
</dbReference>
<feature type="binding site" evidence="6">
    <location>
        <position position="57"/>
    </location>
    <ligand>
        <name>[4Fe-4S] cluster</name>
        <dbReference type="ChEBI" id="CHEBI:49883"/>
        <label>1</label>
    </ligand>
</feature>
<keyword evidence="3 6" id="KW-0677">Repeat</keyword>
<dbReference type="EMBL" id="QFXD01000217">
    <property type="protein sequence ID" value="RDH89448.1"/>
    <property type="molecule type" value="Genomic_DNA"/>
</dbReference>
<feature type="domain" description="4Fe-4S ferredoxin-type" evidence="7">
    <location>
        <begin position="152"/>
        <end position="181"/>
    </location>
</feature>
<dbReference type="Pfam" id="PF12838">
    <property type="entry name" value="Fer4_7"/>
    <property type="match status" value="1"/>
</dbReference>
<comment type="caution">
    <text evidence="8">The sequence shown here is derived from an EMBL/GenBank/DDBJ whole genome shotgun (WGS) entry which is preliminary data.</text>
</comment>
<name>A0A370DWY6_9GAMM</name>
<dbReference type="HAMAP" id="MF_02201">
    <property type="entry name" value="NapF"/>
    <property type="match status" value="1"/>
</dbReference>
<dbReference type="InterPro" id="IPR050572">
    <property type="entry name" value="Fe-S_Ferredoxin"/>
</dbReference>
<feature type="binding site" evidence="6">
    <location>
        <position position="96"/>
    </location>
    <ligand>
        <name>[4Fe-4S] cluster</name>
        <dbReference type="ChEBI" id="CHEBI:49883"/>
        <label>2</label>
    </ligand>
</feature>
<comment type="similarity">
    <text evidence="6">Belongs to the NapF family.</text>
</comment>